<proteinExistence type="predicted"/>
<evidence type="ECO:0000313" key="5">
    <source>
        <dbReference type="Proteomes" id="UP000600946"/>
    </source>
</evidence>
<evidence type="ECO:0000259" key="3">
    <source>
        <dbReference type="Pfam" id="PF11716"/>
    </source>
</evidence>
<evidence type="ECO:0000256" key="1">
    <source>
        <dbReference type="SAM" id="MobiDB-lite"/>
    </source>
</evidence>
<reference evidence="5" key="1">
    <citation type="journal article" date="2019" name="Int. J. Syst. Evol. Microbiol.">
        <title>The Global Catalogue of Microorganisms (GCM) 10K type strain sequencing project: providing services to taxonomists for standard genome sequencing and annotation.</title>
        <authorList>
            <consortium name="The Broad Institute Genomics Platform"/>
            <consortium name="The Broad Institute Genome Sequencing Center for Infectious Disease"/>
            <person name="Wu L."/>
            <person name="Ma J."/>
        </authorList>
    </citation>
    <scope>NUCLEOTIDE SEQUENCE [LARGE SCALE GENOMIC DNA]</scope>
    <source>
        <strain evidence="5">JCM 4594</strain>
    </source>
</reference>
<organism evidence="4 5">
    <name type="scientific">Streptomyces xanthochromogenes</name>
    <dbReference type="NCBI Taxonomy" id="67384"/>
    <lineage>
        <taxon>Bacteria</taxon>
        <taxon>Bacillati</taxon>
        <taxon>Actinomycetota</taxon>
        <taxon>Actinomycetes</taxon>
        <taxon>Kitasatosporales</taxon>
        <taxon>Streptomycetaceae</taxon>
        <taxon>Streptomyces</taxon>
    </lineage>
</organism>
<dbReference type="EMBL" id="BMUU01000001">
    <property type="protein sequence ID" value="GGY18879.1"/>
    <property type="molecule type" value="Genomic_DNA"/>
</dbReference>
<feature type="domain" description="MDMPI C-terminal" evidence="2">
    <location>
        <begin position="229"/>
        <end position="333"/>
    </location>
</feature>
<dbReference type="Proteomes" id="UP000600946">
    <property type="component" value="Unassembled WGS sequence"/>
</dbReference>
<dbReference type="PANTHER" id="PTHR40758:SF1">
    <property type="entry name" value="CONSERVED PROTEIN"/>
    <property type="match status" value="1"/>
</dbReference>
<feature type="compositionally biased region" description="Gly residues" evidence="1">
    <location>
        <begin position="56"/>
        <end position="77"/>
    </location>
</feature>
<feature type="region of interest" description="Disordered" evidence="1">
    <location>
        <begin position="1"/>
        <end position="84"/>
    </location>
</feature>
<evidence type="ECO:0000313" key="4">
    <source>
        <dbReference type="EMBL" id="GGY18879.1"/>
    </source>
</evidence>
<sequence>MPDARTAVSHVHTAPESTRVHSWPGPGAHWRLGRERARARTDRCDHMDRHVDGNDGNTGDGGGNGSRGDTAGDGAGPRHGAPEGLAPAIHCRAVLAETERFVAAVEGANLTAPVPSCPGWTLVDLIRHTGSVQRAFSGLLRLRVQERPLTRDTVLDLPASDDGYPAWLTGSAQVAGQVFAETDPDTPMWVWGADPHARFWMRRMLFETLMHRVDAELAVGLRPVIDPALAADGVDEFLANLPFAASFAPKTAELRGKDETIRFRCTDRTDEWLVRLRPDGFGLDPHPAQAAGTDGADATVEGVAADLLLFLYGRLDRSSDAVTTSGNDDLLQRWVTNSVF</sequence>
<dbReference type="NCBIfam" id="TIGR03083">
    <property type="entry name" value="maleylpyruvate isomerase family mycothiol-dependent enzyme"/>
    <property type="match status" value="1"/>
</dbReference>
<dbReference type="SUPFAM" id="SSF109854">
    <property type="entry name" value="DinB/YfiT-like putative metalloenzymes"/>
    <property type="match status" value="1"/>
</dbReference>
<evidence type="ECO:0008006" key="6">
    <source>
        <dbReference type="Google" id="ProtNLM"/>
    </source>
</evidence>
<dbReference type="Pfam" id="PF07398">
    <property type="entry name" value="MDMPI_C"/>
    <property type="match status" value="1"/>
</dbReference>
<name>A0ABQ2ZPD6_9ACTN</name>
<keyword evidence="5" id="KW-1185">Reference proteome</keyword>
<feature type="domain" description="Mycothiol-dependent maleylpyruvate isomerase metal-binding" evidence="3">
    <location>
        <begin position="92"/>
        <end position="215"/>
    </location>
</feature>
<dbReference type="PANTHER" id="PTHR40758">
    <property type="entry name" value="CONSERVED PROTEIN"/>
    <property type="match status" value="1"/>
</dbReference>
<dbReference type="InterPro" id="IPR034660">
    <property type="entry name" value="DinB/YfiT-like"/>
</dbReference>
<dbReference type="InterPro" id="IPR010872">
    <property type="entry name" value="MDMPI_C-term_domain"/>
</dbReference>
<dbReference type="InterPro" id="IPR017517">
    <property type="entry name" value="Maleyloyr_isom"/>
</dbReference>
<dbReference type="Pfam" id="PF11716">
    <property type="entry name" value="MDMPI_N"/>
    <property type="match status" value="1"/>
</dbReference>
<feature type="compositionally biased region" description="Basic and acidic residues" evidence="1">
    <location>
        <begin position="32"/>
        <end position="53"/>
    </location>
</feature>
<protein>
    <recommendedName>
        <fullName evidence="6">Maleylpyruvate isomerase family mycothiol-dependent enzyme</fullName>
    </recommendedName>
</protein>
<dbReference type="InterPro" id="IPR024344">
    <property type="entry name" value="MDMPI_metal-binding"/>
</dbReference>
<evidence type="ECO:0000259" key="2">
    <source>
        <dbReference type="Pfam" id="PF07398"/>
    </source>
</evidence>
<gene>
    <name evidence="4" type="ORF">GCM10010326_09590</name>
</gene>
<comment type="caution">
    <text evidence="4">The sequence shown here is derived from an EMBL/GenBank/DDBJ whole genome shotgun (WGS) entry which is preliminary data.</text>
</comment>
<accession>A0ABQ2ZPD6</accession>